<dbReference type="InterPro" id="IPR017871">
    <property type="entry name" value="ABC_transporter-like_CS"/>
</dbReference>
<feature type="transmembrane region" description="Helical" evidence="8">
    <location>
        <begin position="164"/>
        <end position="183"/>
    </location>
</feature>
<evidence type="ECO:0000313" key="12">
    <source>
        <dbReference type="Proteomes" id="UP000605259"/>
    </source>
</evidence>
<evidence type="ECO:0000256" key="8">
    <source>
        <dbReference type="SAM" id="Phobius"/>
    </source>
</evidence>
<dbReference type="PROSITE" id="PS50893">
    <property type="entry name" value="ABC_TRANSPORTER_2"/>
    <property type="match status" value="1"/>
</dbReference>
<accession>A0A917AVN5</accession>
<dbReference type="SUPFAM" id="SSF52540">
    <property type="entry name" value="P-loop containing nucleoside triphosphate hydrolases"/>
    <property type="match status" value="1"/>
</dbReference>
<comment type="caution">
    <text evidence="11">The sequence shown here is derived from an EMBL/GenBank/DDBJ whole genome shotgun (WGS) entry which is preliminary data.</text>
</comment>
<dbReference type="SMART" id="SM00382">
    <property type="entry name" value="AAA"/>
    <property type="match status" value="1"/>
</dbReference>
<evidence type="ECO:0000256" key="1">
    <source>
        <dbReference type="ARBA" id="ARBA00004651"/>
    </source>
</evidence>
<dbReference type="RefSeq" id="WP_188389309.1">
    <property type="nucleotide sequence ID" value="NZ_BMFK01000003.1"/>
</dbReference>
<dbReference type="InterPro" id="IPR011527">
    <property type="entry name" value="ABC1_TM_dom"/>
</dbReference>
<dbReference type="PANTHER" id="PTHR43394:SF1">
    <property type="entry name" value="ATP-BINDING CASSETTE SUB-FAMILY B MEMBER 10, MITOCHONDRIAL"/>
    <property type="match status" value="1"/>
</dbReference>
<evidence type="ECO:0000256" key="5">
    <source>
        <dbReference type="ARBA" id="ARBA00022840"/>
    </source>
</evidence>
<reference evidence="11" key="1">
    <citation type="journal article" date="2014" name="Int. J. Syst. Evol. Microbiol.">
        <title>Complete genome sequence of Corynebacterium casei LMG S-19264T (=DSM 44701T), isolated from a smear-ripened cheese.</title>
        <authorList>
            <consortium name="US DOE Joint Genome Institute (JGI-PGF)"/>
            <person name="Walter F."/>
            <person name="Albersmeier A."/>
            <person name="Kalinowski J."/>
            <person name="Ruckert C."/>
        </authorList>
    </citation>
    <scope>NUCLEOTIDE SEQUENCE</scope>
    <source>
        <strain evidence="11">CGMCC 1.12698</strain>
    </source>
</reference>
<evidence type="ECO:0000256" key="3">
    <source>
        <dbReference type="ARBA" id="ARBA00022692"/>
    </source>
</evidence>
<dbReference type="EMBL" id="BMFK01000003">
    <property type="protein sequence ID" value="GGE78266.1"/>
    <property type="molecule type" value="Genomic_DNA"/>
</dbReference>
<gene>
    <name evidence="11" type="ORF">GCM10007140_29890</name>
</gene>
<dbReference type="GO" id="GO:0016887">
    <property type="term" value="F:ATP hydrolysis activity"/>
    <property type="evidence" value="ECO:0007669"/>
    <property type="project" value="InterPro"/>
</dbReference>
<name>A0A917AVN5_9BACI</name>
<dbReference type="PANTHER" id="PTHR43394">
    <property type="entry name" value="ATP-DEPENDENT PERMEASE MDL1, MITOCHONDRIAL"/>
    <property type="match status" value="1"/>
</dbReference>
<dbReference type="PROSITE" id="PS50929">
    <property type="entry name" value="ABC_TM1F"/>
    <property type="match status" value="1"/>
</dbReference>
<comment type="similarity">
    <text evidence="2">Belongs to the ABC transporter superfamily.</text>
</comment>
<dbReference type="Pfam" id="PF00664">
    <property type="entry name" value="ABC_membrane"/>
    <property type="match status" value="1"/>
</dbReference>
<dbReference type="InterPro" id="IPR003593">
    <property type="entry name" value="AAA+_ATPase"/>
</dbReference>
<evidence type="ECO:0000256" key="2">
    <source>
        <dbReference type="ARBA" id="ARBA00005417"/>
    </source>
</evidence>
<dbReference type="GO" id="GO:0005524">
    <property type="term" value="F:ATP binding"/>
    <property type="evidence" value="ECO:0007669"/>
    <property type="project" value="UniProtKB-KW"/>
</dbReference>
<dbReference type="GO" id="GO:0005886">
    <property type="term" value="C:plasma membrane"/>
    <property type="evidence" value="ECO:0007669"/>
    <property type="project" value="UniProtKB-SubCell"/>
</dbReference>
<keyword evidence="7 8" id="KW-0472">Membrane</keyword>
<feature type="transmembrane region" description="Helical" evidence="8">
    <location>
        <begin position="135"/>
        <end position="158"/>
    </location>
</feature>
<evidence type="ECO:0000259" key="9">
    <source>
        <dbReference type="PROSITE" id="PS50893"/>
    </source>
</evidence>
<dbReference type="Gene3D" id="1.20.1560.10">
    <property type="entry name" value="ABC transporter type 1, transmembrane domain"/>
    <property type="match status" value="1"/>
</dbReference>
<comment type="subcellular location">
    <subcellularLocation>
        <location evidence="1">Cell membrane</location>
        <topology evidence="1">Multi-pass membrane protein</topology>
    </subcellularLocation>
</comment>
<reference evidence="11" key="2">
    <citation type="submission" date="2020-09" db="EMBL/GenBank/DDBJ databases">
        <authorList>
            <person name="Sun Q."/>
            <person name="Zhou Y."/>
        </authorList>
    </citation>
    <scope>NUCLEOTIDE SEQUENCE</scope>
    <source>
        <strain evidence="11">CGMCC 1.12698</strain>
    </source>
</reference>
<feature type="transmembrane region" description="Helical" evidence="8">
    <location>
        <begin position="59"/>
        <end position="78"/>
    </location>
</feature>
<evidence type="ECO:0000256" key="6">
    <source>
        <dbReference type="ARBA" id="ARBA00022989"/>
    </source>
</evidence>
<dbReference type="InterPro" id="IPR036640">
    <property type="entry name" value="ABC1_TM_sf"/>
</dbReference>
<proteinExistence type="inferred from homology"/>
<evidence type="ECO:0000256" key="4">
    <source>
        <dbReference type="ARBA" id="ARBA00022741"/>
    </source>
</evidence>
<feature type="transmembrane region" description="Helical" evidence="8">
    <location>
        <begin position="16"/>
        <end position="39"/>
    </location>
</feature>
<dbReference type="Pfam" id="PF00005">
    <property type="entry name" value="ABC_tran"/>
    <property type="match status" value="1"/>
</dbReference>
<dbReference type="InterPro" id="IPR003439">
    <property type="entry name" value="ABC_transporter-like_ATP-bd"/>
</dbReference>
<keyword evidence="3 8" id="KW-0812">Transmembrane</keyword>
<evidence type="ECO:0000313" key="11">
    <source>
        <dbReference type="EMBL" id="GGE78266.1"/>
    </source>
</evidence>
<dbReference type="InterPro" id="IPR039421">
    <property type="entry name" value="Type_1_exporter"/>
</dbReference>
<dbReference type="GO" id="GO:0015421">
    <property type="term" value="F:ABC-type oligopeptide transporter activity"/>
    <property type="evidence" value="ECO:0007669"/>
    <property type="project" value="TreeGrafter"/>
</dbReference>
<organism evidence="11 12">
    <name type="scientific">Priestia taiwanensis</name>
    <dbReference type="NCBI Taxonomy" id="1347902"/>
    <lineage>
        <taxon>Bacteria</taxon>
        <taxon>Bacillati</taxon>
        <taxon>Bacillota</taxon>
        <taxon>Bacilli</taxon>
        <taxon>Bacillales</taxon>
        <taxon>Bacillaceae</taxon>
        <taxon>Priestia</taxon>
    </lineage>
</organism>
<keyword evidence="4" id="KW-0547">Nucleotide-binding</keyword>
<sequence>MDSIKRYLRFVKPYKLHIVITILIGIIKFSIPLLMPMLLKYVIDDVIGGTGTVDEKTKLLLMVMAGIFFIFVFVRPPIEYFRQYFAQWIGSNVLYDIRNHVFGHLQKLSLKYYANNRTGEVISRVINDVEQTKDFVITGLMNVWLDMITVIIAVTIMMTMDVELTFVSLLILPLYMIAVRYLFGNLRKLTRNRSQALAMLQGFLHERVQGIQVTRSFALEEYEQNQFAEKNGVFLDRALKHTRWNARTFSVINTLTDIGPLLVITYAGYEVIQGNLTLGTMVAFVGYIDRLYDPLRRLANSSTTLTQSLASMDRVFELLDEKYDIVNKENATTIEKMKGDIRFRGVSFRYNETEADVLKSVNCHIRAGENIALVGLSGGGKSSFVSLIPRFYDVTEGSIEIDSEDIRDYDLYSLRQNIGIVLQDNILFSDTIYSNILYGNPEATEEEVIQAAKEANAHEFITSLPNGYYTLVGERGVKLSGGQRQRIAIARVFLKNPSLLLLDEATSALDLENENYIQASLQELARNRTTITIAHRLSTITHVDRIFFMKNGDIVEVGSHEELLAKQGHYYNLYNIQRLEYAKEH</sequence>
<dbReference type="InterPro" id="IPR027417">
    <property type="entry name" value="P-loop_NTPase"/>
</dbReference>
<evidence type="ECO:0000256" key="7">
    <source>
        <dbReference type="ARBA" id="ARBA00023136"/>
    </source>
</evidence>
<feature type="domain" description="ABC transporter" evidence="9">
    <location>
        <begin position="341"/>
        <end position="576"/>
    </location>
</feature>
<dbReference type="Gene3D" id="3.40.50.300">
    <property type="entry name" value="P-loop containing nucleotide triphosphate hydrolases"/>
    <property type="match status" value="1"/>
</dbReference>
<dbReference type="PROSITE" id="PS00211">
    <property type="entry name" value="ABC_TRANSPORTER_1"/>
    <property type="match status" value="1"/>
</dbReference>
<keyword evidence="12" id="KW-1185">Reference proteome</keyword>
<dbReference type="AlphaFoldDB" id="A0A917AVN5"/>
<protein>
    <submittedName>
        <fullName evidence="11">Multidrug ABC transporter ATP-binding protein</fullName>
    </submittedName>
</protein>
<evidence type="ECO:0000259" key="10">
    <source>
        <dbReference type="PROSITE" id="PS50929"/>
    </source>
</evidence>
<keyword evidence="5 11" id="KW-0067">ATP-binding</keyword>
<feature type="domain" description="ABC transmembrane type-1" evidence="10">
    <location>
        <begin position="19"/>
        <end position="307"/>
    </location>
</feature>
<dbReference type="CDD" id="cd18554">
    <property type="entry name" value="ABC_6TM_Sav1866_like"/>
    <property type="match status" value="1"/>
</dbReference>
<keyword evidence="6 8" id="KW-1133">Transmembrane helix</keyword>
<dbReference type="Proteomes" id="UP000605259">
    <property type="component" value="Unassembled WGS sequence"/>
</dbReference>
<dbReference type="SUPFAM" id="SSF90123">
    <property type="entry name" value="ABC transporter transmembrane region"/>
    <property type="match status" value="1"/>
</dbReference>
<dbReference type="FunFam" id="3.40.50.300:FF:000218">
    <property type="entry name" value="Multidrug ABC transporter ATP-binding protein"/>
    <property type="match status" value="1"/>
</dbReference>